<proteinExistence type="predicted"/>
<accession>A0A6C0QTB9</accession>
<dbReference type="PANTHER" id="PTHR42815">
    <property type="entry name" value="FAD-BINDING, PUTATIVE (AFU_ORTHOLOGUE AFUA_6G07600)-RELATED"/>
    <property type="match status" value="1"/>
</dbReference>
<dbReference type="RefSeq" id="WP_023483488.1">
    <property type="nucleotide sequence ID" value="NZ_CP019651.1"/>
</dbReference>
<feature type="domain" description="Pyridoxamine 5'-phosphate oxidase N-terminal" evidence="1">
    <location>
        <begin position="38"/>
        <end position="155"/>
    </location>
</feature>
<sequence length="210" mass="23877">MNLCFQDVLTEEKQVRELIGNSSEVAKHKSIHHIDSYCREFIAKTPLIFISTSDKEGNCDVSPRGDAAGFVLVLDDKHLVIPERPGNRRIDSVRNILSSPRIGLIFLIPGLEETLRINGRACITKNPELMNRMQAREKTPLLGIGVEVEECYVHCAKAFKRSQTWEAGSWLNQDLLPKVSKMLVAHVNREDFTEEIIAKGLKESYEKRLY</sequence>
<dbReference type="InterPro" id="IPR011576">
    <property type="entry name" value="Pyridox_Oxase_N"/>
</dbReference>
<gene>
    <name evidence="2" type="ORF">ERICV_02870</name>
</gene>
<name>A0A6C0QTB9_9BACL</name>
<dbReference type="SUPFAM" id="SSF50475">
    <property type="entry name" value="FMN-binding split barrel"/>
    <property type="match status" value="1"/>
</dbReference>
<evidence type="ECO:0000313" key="3">
    <source>
        <dbReference type="Proteomes" id="UP000464330"/>
    </source>
</evidence>
<evidence type="ECO:0000259" key="1">
    <source>
        <dbReference type="Pfam" id="PF01243"/>
    </source>
</evidence>
<dbReference type="InterPro" id="IPR012349">
    <property type="entry name" value="Split_barrel_FMN-bd"/>
</dbReference>
<dbReference type="PANTHER" id="PTHR42815:SF2">
    <property type="entry name" value="FAD-BINDING, PUTATIVE (AFU_ORTHOLOGUE AFUA_6G07600)-RELATED"/>
    <property type="match status" value="1"/>
</dbReference>
<dbReference type="Pfam" id="PF01243">
    <property type="entry name" value="PNPOx_N"/>
    <property type="match status" value="1"/>
</dbReference>
<dbReference type="Gene3D" id="2.30.110.10">
    <property type="entry name" value="Electron Transport, Fmn-binding Protein, Chain A"/>
    <property type="match status" value="1"/>
</dbReference>
<reference evidence="2 3" key="1">
    <citation type="journal article" date="2020" name="Int. J. Med. Microbiol.">
        <title>Discovery of Paenibacillus larvae ERIC V: Phenotypic and genomic comparison to genotypes ERIC I-IV reveal different inventories of virulence factors which correlate with epidemiological prevalences of American Foulbrood.</title>
        <authorList>
            <person name="Beims H."/>
            <person name="Bunk B."/>
            <person name="Erler S."/>
            <person name="Mohr K.I."/>
            <person name="Sproer C."/>
            <person name="Pradella S."/>
            <person name="Gunther G."/>
            <person name="Rohde M."/>
            <person name="von der Ohe W."/>
            <person name="Steinert M."/>
        </authorList>
    </citation>
    <scope>NUCLEOTIDE SEQUENCE [LARGE SCALE GENOMIC DNA]</scope>
    <source>
        <strain evidence="2">Eric_V</strain>
    </source>
</reference>
<dbReference type="InterPro" id="IPR024029">
    <property type="entry name" value="Pyridox_Oxase_FMN-dep"/>
</dbReference>
<organism evidence="2 3">
    <name type="scientific">Paenibacillus larvae subsp. larvae</name>
    <dbReference type="NCBI Taxonomy" id="147375"/>
    <lineage>
        <taxon>Bacteria</taxon>
        <taxon>Bacillati</taxon>
        <taxon>Bacillota</taxon>
        <taxon>Bacilli</taxon>
        <taxon>Bacillales</taxon>
        <taxon>Paenibacillaceae</taxon>
        <taxon>Paenibacillus</taxon>
    </lineage>
</organism>
<dbReference type="Proteomes" id="UP000464330">
    <property type="component" value="Chromosome"/>
</dbReference>
<protein>
    <submittedName>
        <fullName evidence="2">Pyridoxamine 5'-phosphate oxidase, FMN-binding family</fullName>
    </submittedName>
</protein>
<dbReference type="NCBIfam" id="TIGR04025">
    <property type="entry name" value="PPOX_FMN_DR2398"/>
    <property type="match status" value="1"/>
</dbReference>
<dbReference type="EMBL" id="CP019717">
    <property type="protein sequence ID" value="QHZ51989.1"/>
    <property type="molecule type" value="Genomic_DNA"/>
</dbReference>
<dbReference type="AlphaFoldDB" id="A0A6C0QTB9"/>
<evidence type="ECO:0000313" key="2">
    <source>
        <dbReference type="EMBL" id="QHZ51989.1"/>
    </source>
</evidence>